<dbReference type="AlphaFoldDB" id="A0A2G9CF76"/>
<dbReference type="RefSeq" id="WP_099860380.1">
    <property type="nucleotide sequence ID" value="NZ_PEOG01000011.1"/>
</dbReference>
<comment type="caution">
    <text evidence="11">The sequence shown here is derived from an EMBL/GenBank/DDBJ whole genome shotgun (WGS) entry which is preliminary data.</text>
</comment>
<feature type="transmembrane region" description="Helical" evidence="7">
    <location>
        <begin position="329"/>
        <end position="355"/>
    </location>
</feature>
<feature type="transmembrane region" description="Helical" evidence="7">
    <location>
        <begin position="453"/>
        <end position="482"/>
    </location>
</feature>
<dbReference type="GO" id="GO:0016020">
    <property type="term" value="C:membrane"/>
    <property type="evidence" value="ECO:0007669"/>
    <property type="project" value="UniProtKB-SubCell"/>
</dbReference>
<reference evidence="11 12" key="1">
    <citation type="submission" date="2017-11" db="EMBL/GenBank/DDBJ databases">
        <title>Draft genome sequence of Mitsuaria sp. HWN-4.</title>
        <authorList>
            <person name="Gundlapally S.R."/>
        </authorList>
    </citation>
    <scope>NUCLEOTIDE SEQUENCE [LARGE SCALE GENOMIC DNA]</scope>
    <source>
        <strain evidence="11 12">HWN-4</strain>
    </source>
</reference>
<organism evidence="11 12">
    <name type="scientific">Roseateles chitinivorans</name>
    <dbReference type="NCBI Taxonomy" id="2917965"/>
    <lineage>
        <taxon>Bacteria</taxon>
        <taxon>Pseudomonadati</taxon>
        <taxon>Pseudomonadota</taxon>
        <taxon>Betaproteobacteria</taxon>
        <taxon>Burkholderiales</taxon>
        <taxon>Sphaerotilaceae</taxon>
        <taxon>Roseateles</taxon>
    </lineage>
</organism>
<dbReference type="InterPro" id="IPR003834">
    <property type="entry name" value="Cyt_c_assmbl_TM_dom"/>
</dbReference>
<gene>
    <name evidence="11" type="ORF">CS062_05140</name>
</gene>
<evidence type="ECO:0000259" key="10">
    <source>
        <dbReference type="Pfam" id="PF11412"/>
    </source>
</evidence>
<evidence type="ECO:0000256" key="4">
    <source>
        <dbReference type="ARBA" id="ARBA00022989"/>
    </source>
</evidence>
<keyword evidence="4 7" id="KW-1133">Transmembrane helix</keyword>
<dbReference type="Pfam" id="PF02683">
    <property type="entry name" value="DsbD_TM"/>
    <property type="match status" value="1"/>
</dbReference>
<dbReference type="Gene3D" id="3.40.30.10">
    <property type="entry name" value="Glutaredoxin"/>
    <property type="match status" value="1"/>
</dbReference>
<evidence type="ECO:0000256" key="1">
    <source>
        <dbReference type="ARBA" id="ARBA00004141"/>
    </source>
</evidence>
<feature type="compositionally biased region" description="Low complexity" evidence="6">
    <location>
        <begin position="292"/>
        <end position="315"/>
    </location>
</feature>
<evidence type="ECO:0000256" key="3">
    <source>
        <dbReference type="ARBA" id="ARBA00022748"/>
    </source>
</evidence>
<feature type="region of interest" description="Disordered" evidence="6">
    <location>
        <begin position="287"/>
        <end position="317"/>
    </location>
</feature>
<comment type="subcellular location">
    <subcellularLocation>
        <location evidence="1">Membrane</location>
        <topology evidence="1">Multi-pass membrane protein</topology>
    </subcellularLocation>
</comment>
<feature type="domain" description="Thiol:disulfide interchange protein DsbD N-terminal" evidence="10">
    <location>
        <begin position="45"/>
        <end position="160"/>
    </location>
</feature>
<keyword evidence="8" id="KW-0732">Signal</keyword>
<evidence type="ECO:0000259" key="9">
    <source>
        <dbReference type="Pfam" id="PF02683"/>
    </source>
</evidence>
<keyword evidence="5 7" id="KW-0472">Membrane</keyword>
<feature type="domain" description="Cytochrome C biogenesis protein transmembrane" evidence="9">
    <location>
        <begin position="332"/>
        <end position="542"/>
    </location>
</feature>
<proteinExistence type="predicted"/>
<dbReference type="Proteomes" id="UP000231501">
    <property type="component" value="Unassembled WGS sequence"/>
</dbReference>
<keyword evidence="12" id="KW-1185">Reference proteome</keyword>
<feature type="transmembrane region" description="Helical" evidence="7">
    <location>
        <begin position="415"/>
        <end position="441"/>
    </location>
</feature>
<dbReference type="Pfam" id="PF13899">
    <property type="entry name" value="Thioredoxin_7"/>
    <property type="match status" value="1"/>
</dbReference>
<evidence type="ECO:0000256" key="6">
    <source>
        <dbReference type="SAM" id="MobiDB-lite"/>
    </source>
</evidence>
<dbReference type="PANTHER" id="PTHR32234">
    <property type="entry name" value="THIOL:DISULFIDE INTERCHANGE PROTEIN DSBD"/>
    <property type="match status" value="1"/>
</dbReference>
<dbReference type="GO" id="GO:0017004">
    <property type="term" value="P:cytochrome complex assembly"/>
    <property type="evidence" value="ECO:0007669"/>
    <property type="project" value="UniProtKB-KW"/>
</dbReference>
<evidence type="ECO:0000313" key="11">
    <source>
        <dbReference type="EMBL" id="PIM54294.1"/>
    </source>
</evidence>
<dbReference type="GO" id="GO:0015035">
    <property type="term" value="F:protein-disulfide reductase activity"/>
    <property type="evidence" value="ECO:0007669"/>
    <property type="project" value="TreeGrafter"/>
</dbReference>
<dbReference type="InterPro" id="IPR028250">
    <property type="entry name" value="DsbDN"/>
</dbReference>
<name>A0A2G9CF76_9BURK</name>
<dbReference type="SUPFAM" id="SSF52833">
    <property type="entry name" value="Thioredoxin-like"/>
    <property type="match status" value="1"/>
</dbReference>
<feature type="transmembrane region" description="Helical" evidence="7">
    <location>
        <begin position="529"/>
        <end position="546"/>
    </location>
</feature>
<evidence type="ECO:0000256" key="8">
    <source>
        <dbReference type="SAM" id="SignalP"/>
    </source>
</evidence>
<accession>A0A2G9CF76</accession>
<evidence type="ECO:0000256" key="7">
    <source>
        <dbReference type="SAM" id="Phobius"/>
    </source>
</evidence>
<dbReference type="EMBL" id="PEOG01000011">
    <property type="protein sequence ID" value="PIM54294.1"/>
    <property type="molecule type" value="Genomic_DNA"/>
</dbReference>
<feature type="transmembrane region" description="Helical" evidence="7">
    <location>
        <begin position="488"/>
        <end position="509"/>
    </location>
</feature>
<dbReference type="InterPro" id="IPR036249">
    <property type="entry name" value="Thioredoxin-like_sf"/>
</dbReference>
<feature type="chain" id="PRO_5013836232" evidence="8">
    <location>
        <begin position="27"/>
        <end position="743"/>
    </location>
</feature>
<evidence type="ECO:0000313" key="12">
    <source>
        <dbReference type="Proteomes" id="UP000231501"/>
    </source>
</evidence>
<protein>
    <submittedName>
        <fullName evidence="11">Thiol:disulfide interchange protein</fullName>
    </submittedName>
</protein>
<keyword evidence="3" id="KW-0201">Cytochrome c-type biogenesis</keyword>
<evidence type="ECO:0000256" key="2">
    <source>
        <dbReference type="ARBA" id="ARBA00022692"/>
    </source>
</evidence>
<dbReference type="Pfam" id="PF11412">
    <property type="entry name" value="DsbD_N"/>
    <property type="match status" value="1"/>
</dbReference>
<feature type="transmembrane region" description="Helical" evidence="7">
    <location>
        <begin position="552"/>
        <end position="573"/>
    </location>
</feature>
<dbReference type="InterPro" id="IPR035671">
    <property type="entry name" value="DsbD_gamma"/>
</dbReference>
<sequence length="743" mass="77180">MRLFRLVFPPTFAAILLAALTAASLAATPSDRAATDEVQVRLISASSQVAPGQTMLVALEQKIAPHWHTYWKNPGDSGQPTSIEWKLPPGAAGSDILWPAPKRFDVGPITNYGYEDRVLLLTEIRLPQSLTPGTTTTVGADATWLVCREECIPQQAALSLSLPVGAAPKPSTENGALAAARAALPGPAPFAAAARLEGRDLIVSWPSAGKSGSAPAKELRQALFLPEAWGRIQHAAKPQLDRDGQQWRLRMPVGDEPAPPGKPLDGLLLIDDQAWAVSLPVTGSVNLGGGTSSANTTNAADTKNASPPPATATAANRGVGGDVAEADRLGLWAAIGLALVGGLILNLMPCVFPVLAIKALGFLHGSASTHRRQGLAYAAGVLAAFAALGAVLLALRGAGSGVGWGFQFQSPLFVLLLAWLMFVLGLSLAGLLSVGAGFAGIGQGLTEKPGLTGSFFTGVLATVVATPCTAPFMGAAMAYALAQPAVELMAVFLALGLGLALPYLALAWWPALQRRMPRPGPWMDVLKQALAFPMFAAAIWLVWVIAQQAGPMGVLVALAGMGLLALAAWIRTVSRHATPRWQRTGAGAALAAVVAAAALVPTLGNVAVEDVAARGGGSGSTSGPSAGADHEPYSPERLAQLRAQGRPVFVNLTASWCITCLVNERVALSTDEVRNAFVREGVTYLKGDWTRQDPRITELLKQHERSGVPLYLFYPAGTGSDAQVLPQLLTPGIVTAALRGGAA</sequence>
<feature type="transmembrane region" description="Helical" evidence="7">
    <location>
        <begin position="585"/>
        <end position="604"/>
    </location>
</feature>
<evidence type="ECO:0000256" key="5">
    <source>
        <dbReference type="ARBA" id="ARBA00023136"/>
    </source>
</evidence>
<keyword evidence="2 7" id="KW-0812">Transmembrane</keyword>
<dbReference type="CDD" id="cd02953">
    <property type="entry name" value="DsbDgamma"/>
    <property type="match status" value="1"/>
</dbReference>
<dbReference type="PANTHER" id="PTHR32234:SF3">
    <property type="entry name" value="SUPPRESSION OF COPPER SENSITIVITY PROTEIN"/>
    <property type="match status" value="1"/>
</dbReference>
<dbReference type="GO" id="GO:0045454">
    <property type="term" value="P:cell redox homeostasis"/>
    <property type="evidence" value="ECO:0007669"/>
    <property type="project" value="TreeGrafter"/>
</dbReference>
<feature type="transmembrane region" description="Helical" evidence="7">
    <location>
        <begin position="375"/>
        <end position="395"/>
    </location>
</feature>
<feature type="signal peptide" evidence="8">
    <location>
        <begin position="1"/>
        <end position="26"/>
    </location>
</feature>
<dbReference type="OrthoDB" id="9811036at2"/>